<name>A0AAE0TZD9_9PEZI</name>
<reference evidence="4" key="2">
    <citation type="submission" date="2023-06" db="EMBL/GenBank/DDBJ databases">
        <authorList>
            <consortium name="Lawrence Berkeley National Laboratory"/>
            <person name="Haridas S."/>
            <person name="Hensen N."/>
            <person name="Bonometti L."/>
            <person name="Westerberg I."/>
            <person name="Brannstrom I.O."/>
            <person name="Guillou S."/>
            <person name="Cros-Aarteil S."/>
            <person name="Calhoun S."/>
            <person name="Kuo A."/>
            <person name="Mondo S."/>
            <person name="Pangilinan J."/>
            <person name="Riley R."/>
            <person name="LaButti K."/>
            <person name="Andreopoulos B."/>
            <person name="Lipzen A."/>
            <person name="Chen C."/>
            <person name="Yanf M."/>
            <person name="Daum C."/>
            <person name="Ng V."/>
            <person name="Clum A."/>
            <person name="Steindorff A."/>
            <person name="Ohm R."/>
            <person name="Martin F."/>
            <person name="Silar P."/>
            <person name="Natvig D."/>
            <person name="Lalanne C."/>
            <person name="Gautier V."/>
            <person name="Ament-velasquez S.L."/>
            <person name="Kruys A."/>
            <person name="Hutchinson M.I."/>
            <person name="Powell A.J."/>
            <person name="Barry K."/>
            <person name="Miller A.N."/>
            <person name="Grigoriev I.V."/>
            <person name="Debuchy R."/>
            <person name="Gladieux P."/>
            <person name="Thoren M.H."/>
            <person name="Johannesson H."/>
        </authorList>
    </citation>
    <scope>NUCLEOTIDE SEQUENCE</scope>
    <source>
        <strain evidence="4">CBS 232.78</strain>
    </source>
</reference>
<feature type="transmembrane region" description="Helical" evidence="2">
    <location>
        <begin position="461"/>
        <end position="481"/>
    </location>
</feature>
<dbReference type="PANTHER" id="PTHR31331:SF8">
    <property type="entry name" value="LCCL DOMAIN PROTEIN (AFU_ORTHOLOGUE AFUA_5G02970)"/>
    <property type="match status" value="1"/>
</dbReference>
<feature type="transmembrane region" description="Helical" evidence="2">
    <location>
        <begin position="121"/>
        <end position="139"/>
    </location>
</feature>
<dbReference type="PROSITE" id="PS50820">
    <property type="entry name" value="LCCL"/>
    <property type="match status" value="1"/>
</dbReference>
<keyword evidence="2" id="KW-0812">Transmembrane</keyword>
<dbReference type="Proteomes" id="UP001285441">
    <property type="component" value="Unassembled WGS sequence"/>
</dbReference>
<dbReference type="SUPFAM" id="SSF69848">
    <property type="entry name" value="LCCL domain"/>
    <property type="match status" value="1"/>
</dbReference>
<dbReference type="PANTHER" id="PTHR31331">
    <property type="entry name" value="LCCL DOMAIN PROTEIN (AFU_ORTHOLOGUE AFUA_5G08630)"/>
    <property type="match status" value="1"/>
</dbReference>
<feature type="domain" description="LCCL" evidence="3">
    <location>
        <begin position="169"/>
        <end position="266"/>
    </location>
</feature>
<evidence type="ECO:0000313" key="4">
    <source>
        <dbReference type="EMBL" id="KAK3385075.1"/>
    </source>
</evidence>
<keyword evidence="5" id="KW-1185">Reference proteome</keyword>
<dbReference type="InterPro" id="IPR051957">
    <property type="entry name" value="CRISP-LCCL_domain"/>
</dbReference>
<evidence type="ECO:0000256" key="2">
    <source>
        <dbReference type="SAM" id="Phobius"/>
    </source>
</evidence>
<dbReference type="InterPro" id="IPR036609">
    <property type="entry name" value="LCCL_sf"/>
</dbReference>
<keyword evidence="2" id="KW-0472">Membrane</keyword>
<evidence type="ECO:0000313" key="5">
    <source>
        <dbReference type="Proteomes" id="UP001285441"/>
    </source>
</evidence>
<dbReference type="Pfam" id="PF03815">
    <property type="entry name" value="LCCL"/>
    <property type="match status" value="1"/>
</dbReference>
<dbReference type="SMART" id="SM00603">
    <property type="entry name" value="LCCL"/>
    <property type="match status" value="1"/>
</dbReference>
<proteinExistence type="predicted"/>
<protein>
    <recommendedName>
        <fullName evidence="3">LCCL domain-containing protein</fullName>
    </recommendedName>
</protein>
<dbReference type="AlphaFoldDB" id="A0AAE0TZD9"/>
<feature type="transmembrane region" description="Helical" evidence="2">
    <location>
        <begin position="428"/>
        <end position="449"/>
    </location>
</feature>
<comment type="caution">
    <text evidence="4">The sequence shown here is derived from an EMBL/GenBank/DDBJ whole genome shotgun (WGS) entry which is preliminary data.</text>
</comment>
<gene>
    <name evidence="4" type="ORF">B0H63DRAFT_472307</name>
</gene>
<accession>A0AAE0TZD9</accession>
<organism evidence="4 5">
    <name type="scientific">Podospora didyma</name>
    <dbReference type="NCBI Taxonomy" id="330526"/>
    <lineage>
        <taxon>Eukaryota</taxon>
        <taxon>Fungi</taxon>
        <taxon>Dikarya</taxon>
        <taxon>Ascomycota</taxon>
        <taxon>Pezizomycotina</taxon>
        <taxon>Sordariomycetes</taxon>
        <taxon>Sordariomycetidae</taxon>
        <taxon>Sordariales</taxon>
        <taxon>Podosporaceae</taxon>
        <taxon>Podospora</taxon>
    </lineage>
</organism>
<evidence type="ECO:0000256" key="1">
    <source>
        <dbReference type="SAM" id="MobiDB-lite"/>
    </source>
</evidence>
<feature type="transmembrane region" description="Helical" evidence="2">
    <location>
        <begin position="298"/>
        <end position="331"/>
    </location>
</feature>
<evidence type="ECO:0000259" key="3">
    <source>
        <dbReference type="PROSITE" id="PS50820"/>
    </source>
</evidence>
<dbReference type="EMBL" id="JAULSW010000004">
    <property type="protein sequence ID" value="KAK3385075.1"/>
    <property type="molecule type" value="Genomic_DNA"/>
</dbReference>
<sequence>MGLADSGEPLPAEYDFSVSHDELSHSDEEDDARDEDEEAQLLDGEEFEQFELDDVSRPVSLNPRVGAEVRGVRSGAPGFVSFLRGPSQSKAHVIRPLLPFVQEFPVMLLDGWLPHLWQRRLLLVVFLTAWLGALAVPLVKSKGTLKDNSGHVVRHLDCVDTLWRRNNECGLDGIDCQPFSNESFAFRCPADCAGVRVLNPRHVGPEDVNYRPLVIGGPVYRGDSFLCGSAIHAGVIDDASGGCGVVSVIGNYYSYFATSQNGIESIGFDSYFPLSFTVTNDASHVQCDSGQKDPRQLLLSVSLFFTTVLSLFTMSPAILYFVTFVGIFGHVALVSDPPNVSGPSDIILPSLVSQFVGRLLPAIFCAAIMYFACARRTIQTLVATAQVEKTVLWLGGFWMGALANHTFGWIPLQRLTAHDIEQEPGAKVFLAGIIVAIGLIVIVQAYHFWLEGRLYPYLSLYGLFIGGILVCLALPGLKLRIHHYIIALLLLPGTSMQTRPSLLYQGLLLGLFCNGVARWGFDSVLQTADALRGDGLLDSLIPEVVVPNINLNISPGTISFKWLQPKNVSMDGIEGISVMVNDVERFRRFFADEPLADQVFTWTRDQHVVQTPEYFRFAYMLGGQRSGDYSVAGTWFVNGSYASAPGFYR</sequence>
<dbReference type="Gene3D" id="2.170.130.20">
    <property type="entry name" value="LCCL-like domain"/>
    <property type="match status" value="1"/>
</dbReference>
<keyword evidence="2" id="KW-1133">Transmembrane helix</keyword>
<reference evidence="4" key="1">
    <citation type="journal article" date="2023" name="Mol. Phylogenet. Evol.">
        <title>Genome-scale phylogeny and comparative genomics of the fungal order Sordariales.</title>
        <authorList>
            <person name="Hensen N."/>
            <person name="Bonometti L."/>
            <person name="Westerberg I."/>
            <person name="Brannstrom I.O."/>
            <person name="Guillou S."/>
            <person name="Cros-Aarteil S."/>
            <person name="Calhoun S."/>
            <person name="Haridas S."/>
            <person name="Kuo A."/>
            <person name="Mondo S."/>
            <person name="Pangilinan J."/>
            <person name="Riley R."/>
            <person name="LaButti K."/>
            <person name="Andreopoulos B."/>
            <person name="Lipzen A."/>
            <person name="Chen C."/>
            <person name="Yan M."/>
            <person name="Daum C."/>
            <person name="Ng V."/>
            <person name="Clum A."/>
            <person name="Steindorff A."/>
            <person name="Ohm R.A."/>
            <person name="Martin F."/>
            <person name="Silar P."/>
            <person name="Natvig D.O."/>
            <person name="Lalanne C."/>
            <person name="Gautier V."/>
            <person name="Ament-Velasquez S.L."/>
            <person name="Kruys A."/>
            <person name="Hutchinson M.I."/>
            <person name="Powell A.J."/>
            <person name="Barry K."/>
            <person name="Miller A.N."/>
            <person name="Grigoriev I.V."/>
            <person name="Debuchy R."/>
            <person name="Gladieux P."/>
            <person name="Hiltunen Thoren M."/>
            <person name="Johannesson H."/>
        </authorList>
    </citation>
    <scope>NUCLEOTIDE SEQUENCE</scope>
    <source>
        <strain evidence="4">CBS 232.78</strain>
    </source>
</reference>
<feature type="transmembrane region" description="Helical" evidence="2">
    <location>
        <begin position="351"/>
        <end position="372"/>
    </location>
</feature>
<feature type="region of interest" description="Disordered" evidence="1">
    <location>
        <begin position="1"/>
        <end position="38"/>
    </location>
</feature>
<dbReference type="InterPro" id="IPR004043">
    <property type="entry name" value="LCCL"/>
</dbReference>
<feature type="compositionally biased region" description="Acidic residues" evidence="1">
    <location>
        <begin position="27"/>
        <end position="38"/>
    </location>
</feature>